<feature type="non-terminal residue" evidence="2">
    <location>
        <position position="1"/>
    </location>
</feature>
<feature type="domain" description="Glycosyltransferase 2-like" evidence="1">
    <location>
        <begin position="4"/>
        <end position="71"/>
    </location>
</feature>
<gene>
    <name evidence="2" type="ORF">S03H2_33386</name>
</gene>
<name>X1FTF3_9ZZZZ</name>
<proteinExistence type="predicted"/>
<evidence type="ECO:0000313" key="2">
    <source>
        <dbReference type="EMBL" id="GAH48277.1"/>
    </source>
</evidence>
<reference evidence="2" key="1">
    <citation type="journal article" date="2014" name="Front. Microbiol.">
        <title>High frequency of phylogenetically diverse reductive dehalogenase-homologous genes in deep subseafloor sedimentary metagenomes.</title>
        <authorList>
            <person name="Kawai M."/>
            <person name="Futagami T."/>
            <person name="Toyoda A."/>
            <person name="Takaki Y."/>
            <person name="Nishi S."/>
            <person name="Hori S."/>
            <person name="Arai W."/>
            <person name="Tsubouchi T."/>
            <person name="Morono Y."/>
            <person name="Uchiyama I."/>
            <person name="Ito T."/>
            <person name="Fujiyama A."/>
            <person name="Inagaki F."/>
            <person name="Takami H."/>
        </authorList>
    </citation>
    <scope>NUCLEOTIDE SEQUENCE</scope>
    <source>
        <strain evidence="2">Expedition CK06-06</strain>
    </source>
</reference>
<dbReference type="PANTHER" id="PTHR43630:SF2">
    <property type="entry name" value="GLYCOSYLTRANSFERASE"/>
    <property type="match status" value="1"/>
</dbReference>
<feature type="non-terminal residue" evidence="2">
    <location>
        <position position="286"/>
    </location>
</feature>
<dbReference type="PANTHER" id="PTHR43630">
    <property type="entry name" value="POLY-BETA-1,6-N-ACETYL-D-GLUCOSAMINE SYNTHASE"/>
    <property type="match status" value="1"/>
</dbReference>
<dbReference type="InterPro" id="IPR001173">
    <property type="entry name" value="Glyco_trans_2-like"/>
</dbReference>
<accession>X1FTF3</accession>
<sequence length="286" mass="34091">IYPLGFSKARNYAIEKATGDKLMYMDADEELRHECLYKLEDIILNPKYKEPTVFVNLYNYYTRDLKQYSEMLQPRIFKNEKGFHFEQAVHNKPILKAPYLFAPHIIFNHYGYIFQGEKGEKLMDNKMARSLPMLQKEFKEHPDNLHNLTHLVKTYYVTGDFDNTIRHGEIWIKEMRKESYNEGWNAFLEVFVKLVGSYLAKDDIKNAERIEREACHYSSRISQIYLMLGNYWTGKDNEKAKKYFDIALDICKTKGSLYERLLINNTKIVLPEILNWLAIYEFEKKN</sequence>
<dbReference type="InterPro" id="IPR029044">
    <property type="entry name" value="Nucleotide-diphossugar_trans"/>
</dbReference>
<dbReference type="AlphaFoldDB" id="X1FTF3"/>
<dbReference type="Gene3D" id="3.90.550.10">
    <property type="entry name" value="Spore Coat Polysaccharide Biosynthesis Protein SpsA, Chain A"/>
    <property type="match status" value="1"/>
</dbReference>
<dbReference type="Pfam" id="PF00535">
    <property type="entry name" value="Glycos_transf_2"/>
    <property type="match status" value="1"/>
</dbReference>
<evidence type="ECO:0000259" key="1">
    <source>
        <dbReference type="Pfam" id="PF00535"/>
    </source>
</evidence>
<dbReference type="InterPro" id="IPR011990">
    <property type="entry name" value="TPR-like_helical_dom_sf"/>
</dbReference>
<protein>
    <recommendedName>
        <fullName evidence="1">Glycosyltransferase 2-like domain-containing protein</fullName>
    </recommendedName>
</protein>
<dbReference type="Gene3D" id="1.25.40.10">
    <property type="entry name" value="Tetratricopeptide repeat domain"/>
    <property type="match status" value="1"/>
</dbReference>
<dbReference type="SUPFAM" id="SSF53448">
    <property type="entry name" value="Nucleotide-diphospho-sugar transferases"/>
    <property type="match status" value="1"/>
</dbReference>
<organism evidence="2">
    <name type="scientific">marine sediment metagenome</name>
    <dbReference type="NCBI Taxonomy" id="412755"/>
    <lineage>
        <taxon>unclassified sequences</taxon>
        <taxon>metagenomes</taxon>
        <taxon>ecological metagenomes</taxon>
    </lineage>
</organism>
<comment type="caution">
    <text evidence="2">The sequence shown here is derived from an EMBL/GenBank/DDBJ whole genome shotgun (WGS) entry which is preliminary data.</text>
</comment>
<dbReference type="EMBL" id="BARU01020319">
    <property type="protein sequence ID" value="GAH48277.1"/>
    <property type="molecule type" value="Genomic_DNA"/>
</dbReference>